<evidence type="ECO:0000313" key="4">
    <source>
        <dbReference type="Proteomes" id="UP000523161"/>
    </source>
</evidence>
<organism evidence="3 4">
    <name type="scientific">Rheinheimera lutimaris</name>
    <dbReference type="NCBI Taxonomy" id="2740584"/>
    <lineage>
        <taxon>Bacteria</taxon>
        <taxon>Pseudomonadati</taxon>
        <taxon>Pseudomonadota</taxon>
        <taxon>Gammaproteobacteria</taxon>
        <taxon>Chromatiales</taxon>
        <taxon>Chromatiaceae</taxon>
        <taxon>Rheinheimera</taxon>
    </lineage>
</organism>
<name>A0A7Y5AQ71_9GAMM</name>
<keyword evidence="4" id="KW-1185">Reference proteome</keyword>
<evidence type="ECO:0000313" key="3">
    <source>
        <dbReference type="EMBL" id="NRQ42229.1"/>
    </source>
</evidence>
<feature type="domain" description="Capsule synthesis protein CapA" evidence="2">
    <location>
        <begin position="4"/>
        <end position="236"/>
    </location>
</feature>
<dbReference type="InterPro" id="IPR052169">
    <property type="entry name" value="CW_Biosynth-Accessory"/>
</dbReference>
<dbReference type="PANTHER" id="PTHR33393:SF12">
    <property type="entry name" value="CAPSULE BIOSYNTHESIS PROTEIN CAPA"/>
    <property type="match status" value="1"/>
</dbReference>
<dbReference type="Proteomes" id="UP000523161">
    <property type="component" value="Unassembled WGS sequence"/>
</dbReference>
<dbReference type="InterPro" id="IPR029052">
    <property type="entry name" value="Metallo-depent_PP-like"/>
</dbReference>
<dbReference type="PANTHER" id="PTHR33393">
    <property type="entry name" value="POLYGLUTAMINE SYNTHESIS ACCESSORY PROTEIN RV0574C-RELATED"/>
    <property type="match status" value="1"/>
</dbReference>
<dbReference type="InterPro" id="IPR019079">
    <property type="entry name" value="Capsule_synth_CapA"/>
</dbReference>
<accession>A0A7Y5AQ71</accession>
<dbReference type="RefSeq" id="WP_173500472.1">
    <property type="nucleotide sequence ID" value="NZ_JABSOD010000005.1"/>
</dbReference>
<dbReference type="SMART" id="SM00854">
    <property type="entry name" value="PGA_cap"/>
    <property type="match status" value="1"/>
</dbReference>
<protein>
    <submittedName>
        <fullName evidence="3">CapA family protein</fullName>
    </submittedName>
</protein>
<sequence>MSVKIFACGDVVNSLGNVDWLSPGLIDAIKNADFAVANFEAPIQTDNMTAIPKAGPHLYQSAKSIECLKNAGFTHVSLANNHIYDFGELAFRNTVSALTDNGISYIGASFNFDDSYKPRIVEKDDLKVAIFAACENEFGCHYDEGLQRSGYAWLLHPRLDAEIKAVKASVDFVILIAHAGAENIPIPIKEWRQRYKVLCDLGVNVLIGHHPHVPQGIEVHNGSYIFYSLGNFYFDCVGFECKSDDSYSVLLEFFDNGSFSVDYIFHKKDKMTVSRVSESSVSFDLSSLNRMLFDGYDGFNDKVSLDLFHSSYLNYYYNAVGLQPGLKGAFKYFIKSLLGKQDNNTAGRGLLLLHNIRIDTHRYVVQRALSLKYEQ</sequence>
<gene>
    <name evidence="3" type="ORF">HRH59_06560</name>
</gene>
<dbReference type="AlphaFoldDB" id="A0A7Y5AQ71"/>
<reference evidence="3 4" key="1">
    <citation type="submission" date="2020-06" db="EMBL/GenBank/DDBJ databases">
        <title>Rheinheimera sp. nov., a marine bacterium isolated from coastal.</title>
        <authorList>
            <person name="Yu Q."/>
            <person name="Qi Y."/>
            <person name="Pu J."/>
        </authorList>
    </citation>
    <scope>NUCLEOTIDE SEQUENCE [LARGE SCALE GENOMIC DNA]</scope>
    <source>
        <strain evidence="3 4">YQF-2</strain>
    </source>
</reference>
<evidence type="ECO:0000256" key="1">
    <source>
        <dbReference type="ARBA" id="ARBA00005662"/>
    </source>
</evidence>
<dbReference type="Gene3D" id="3.60.21.10">
    <property type="match status" value="1"/>
</dbReference>
<dbReference type="Pfam" id="PF09587">
    <property type="entry name" value="PGA_cap"/>
    <property type="match status" value="1"/>
</dbReference>
<comment type="similarity">
    <text evidence="1">Belongs to the CapA family.</text>
</comment>
<dbReference type="CDD" id="cd07381">
    <property type="entry name" value="MPP_CapA"/>
    <property type="match status" value="1"/>
</dbReference>
<dbReference type="SUPFAM" id="SSF56300">
    <property type="entry name" value="Metallo-dependent phosphatases"/>
    <property type="match status" value="1"/>
</dbReference>
<proteinExistence type="inferred from homology"/>
<comment type="caution">
    <text evidence="3">The sequence shown here is derived from an EMBL/GenBank/DDBJ whole genome shotgun (WGS) entry which is preliminary data.</text>
</comment>
<evidence type="ECO:0000259" key="2">
    <source>
        <dbReference type="SMART" id="SM00854"/>
    </source>
</evidence>
<dbReference type="EMBL" id="JABSOD010000005">
    <property type="protein sequence ID" value="NRQ42229.1"/>
    <property type="molecule type" value="Genomic_DNA"/>
</dbReference>